<dbReference type="Pfam" id="PF00651">
    <property type="entry name" value="BTB"/>
    <property type="match status" value="1"/>
</dbReference>
<dbReference type="InParanoid" id="G0MFX9"/>
<dbReference type="PANTHER" id="PTHR22744">
    <property type="entry name" value="HELIX LOOP HELIX PROTEIN 21-RELATED"/>
    <property type="match status" value="1"/>
</dbReference>
<accession>G0MFX9</accession>
<dbReference type="CDD" id="cd18186">
    <property type="entry name" value="BTB_POZ_ZBTB_KLHL-like"/>
    <property type="match status" value="1"/>
</dbReference>
<evidence type="ECO:0000313" key="2">
    <source>
        <dbReference type="EMBL" id="EGT54351.1"/>
    </source>
</evidence>
<feature type="domain" description="BTB" evidence="1">
    <location>
        <begin position="141"/>
        <end position="208"/>
    </location>
</feature>
<dbReference type="SMART" id="SM00225">
    <property type="entry name" value="BTB"/>
    <property type="match status" value="1"/>
</dbReference>
<dbReference type="PANTHER" id="PTHR22744:SF16">
    <property type="entry name" value="BTB DOMAIN-CONTAINING PROTEIN"/>
    <property type="match status" value="1"/>
</dbReference>
<dbReference type="InterPro" id="IPR011333">
    <property type="entry name" value="SKP1/BTB/POZ_sf"/>
</dbReference>
<organism evidence="3">
    <name type="scientific">Caenorhabditis brenneri</name>
    <name type="common">Nematode worm</name>
    <dbReference type="NCBI Taxonomy" id="135651"/>
    <lineage>
        <taxon>Eukaryota</taxon>
        <taxon>Metazoa</taxon>
        <taxon>Ecdysozoa</taxon>
        <taxon>Nematoda</taxon>
        <taxon>Chromadorea</taxon>
        <taxon>Rhabditida</taxon>
        <taxon>Rhabditina</taxon>
        <taxon>Rhabditomorpha</taxon>
        <taxon>Rhabditoidea</taxon>
        <taxon>Rhabditidae</taxon>
        <taxon>Peloderinae</taxon>
        <taxon>Caenorhabditis</taxon>
    </lineage>
</organism>
<keyword evidence="3" id="KW-1185">Reference proteome</keyword>
<protein>
    <recommendedName>
        <fullName evidence="1">BTB domain-containing protein</fullName>
    </recommendedName>
</protein>
<dbReference type="OrthoDB" id="5839315at2759"/>
<dbReference type="PROSITE" id="PS50097">
    <property type="entry name" value="BTB"/>
    <property type="match status" value="1"/>
</dbReference>
<sequence>MTDQPLTHKSEKKQSTQTLAVLETTNKNGIKCVWSGNCIIVQNANSNKLRFSWNFDWNELEKTGIDGLSGQITVTSPEAYFAPRKIEVNLTANPQIIETTIENLPSYSTNYSIFEYELFPNRSQNQEEVSYDELFLSSELNDTILVIDEKRLHVNKVFLSYHSEFFRTLFSSKFKEGQMDEIPIKDVSYEDFGLLMSTIYPKAVHPNDKTVEKLLELADRFLIPFVIGHVEYHLLNNSRINSEKMIWMADKYGMTKLFEKTMRELDTVVKAKKLQTSPEYKKLSNDAKAAILDRLIKLI</sequence>
<dbReference type="HOGENOM" id="CLU_036654_0_1_1"/>
<dbReference type="eggNOG" id="ENOG502RFNH">
    <property type="taxonomic scope" value="Eukaryota"/>
</dbReference>
<dbReference type="SUPFAM" id="SSF54695">
    <property type="entry name" value="POZ domain"/>
    <property type="match status" value="1"/>
</dbReference>
<reference evidence="3" key="1">
    <citation type="submission" date="2011-07" db="EMBL/GenBank/DDBJ databases">
        <authorList>
            <consortium name="Caenorhabditis brenneri Sequencing and Analysis Consortium"/>
            <person name="Wilson R.K."/>
        </authorList>
    </citation>
    <scope>NUCLEOTIDE SEQUENCE [LARGE SCALE GENOMIC DNA]</scope>
    <source>
        <strain evidence="3">PB2801</strain>
    </source>
</reference>
<evidence type="ECO:0000313" key="3">
    <source>
        <dbReference type="Proteomes" id="UP000008068"/>
    </source>
</evidence>
<dbReference type="EMBL" id="GL379792">
    <property type="protein sequence ID" value="EGT54351.1"/>
    <property type="molecule type" value="Genomic_DNA"/>
</dbReference>
<evidence type="ECO:0000259" key="1">
    <source>
        <dbReference type="PROSITE" id="PS50097"/>
    </source>
</evidence>
<dbReference type="Gene3D" id="3.30.710.10">
    <property type="entry name" value="Potassium Channel Kv1.1, Chain A"/>
    <property type="match status" value="1"/>
</dbReference>
<dbReference type="STRING" id="135651.G0MFX9"/>
<dbReference type="Proteomes" id="UP000008068">
    <property type="component" value="Unassembled WGS sequence"/>
</dbReference>
<dbReference type="InterPro" id="IPR000210">
    <property type="entry name" value="BTB/POZ_dom"/>
</dbReference>
<name>G0MFX9_CAEBE</name>
<dbReference type="FunCoup" id="G0MFX9">
    <property type="interactions" value="2"/>
</dbReference>
<proteinExistence type="predicted"/>
<gene>
    <name evidence="2" type="ORF">CAEBREN_32742</name>
</gene>
<dbReference type="AlphaFoldDB" id="G0MFX9"/>